<dbReference type="RefSeq" id="WP_125486385.1">
    <property type="nucleotide sequence ID" value="NZ_RSDW01000001.1"/>
</dbReference>
<feature type="transmembrane region" description="Helical" evidence="2">
    <location>
        <begin position="280"/>
        <end position="301"/>
    </location>
</feature>
<sequence length="1115" mass="123668">MPNPSEPVNADQELREQPARAYCLRLAEQIKAFPPRPRRHQADKDRPETEEQRQQRIEHQAVFAAERKNGLLDSWRQVFHPKAAPDIESSSAERLRDILLAEPRVQARLATIVEYPPSKWLLEQELAARGDWPASDEVKAALTREEKWIPSDGVPDVYDVAALCQLKGLCFSGGGIRSATFNLGVLQGIAALKKLGSFDYLSTVSGGGYIHQFLASWISCEDVNRVQHQLQPLPGPPSQRTFWPEPLRWLRRYSNYLTPQKGLFTADTWVAFAIWLRNTFLNQIVLISTILLILLLPHFYLSSRGQLAHFLLAHGGVTAAIILAGFLFASGVIFFTQMTTPPTDHCHPAEESGFGQTGVLSLIFAPILIAVLAFCPYLYRSSFWSGIRLPEEAPKTATELKHWRAVHNVIDTVAWPESTGIVPVSTRVYISHLHRLVPAPEAKPSTDPKKPDIPLPGEAGGLDNLRAWQSAYAFSWWKPFDHHFDDDTSTSWVFTTMLFGIALLVASAARAIPVGWKRLIVLLGMAGAVGCGYVLINLSRLAIFGVSFFLPLDHVTRAAIPLLPWLGLTVVFVSIEIAGGLVGNLVDESVREWFARLRAWSFLFGIVWFALTASSLLGPGLVVWLFHVVHVGKPLWIGWIGTTLASVLAGKSSFVSGGGKDQDSKTGKLLNLLVLIGPPVFILGLVLSLAYVIEKALLTIESQIGNQVLPHSDFLCLLALLAATAILFGWRIDINEFSLHAFYRDRLARCYAGATNPDRRANRFTGFAASDKRLRLVDLLPTRFGNRSSEALWARCCDADCPSNTTAQTPTYKGPFPIFCTTINLTFGQDLAYQERKGGAFAFTPLYCGYDVGWTETDSDRVQFNGFTPTRNFAFDDGGPHMATAVATSGAAMSPNMGYHSSPTMSFLLTIFNVRLGLWIRNPRHKRFRLRSRGNASSPWFGLFYLFAELFGMVNDEAAFVYLTDGGHFENMGLYELVRRHCSTIVLCDAEQDGELAFGGIGMAIRKCRIDFGAEIDLDISQLELKGTPPASPVHCIEGTVRYPNGAVGSILYIKSSFTNNLPADLINYHKEHPAFPNDSTLNQWFTESQFESYRRLGHHSVTTGEAVNWINGSL</sequence>
<feature type="transmembrane region" description="Helical" evidence="2">
    <location>
        <begin position="562"/>
        <end position="587"/>
    </location>
</feature>
<feature type="transmembrane region" description="Helical" evidence="2">
    <location>
        <begin position="307"/>
        <end position="336"/>
    </location>
</feature>
<dbReference type="GO" id="GO:0046475">
    <property type="term" value="P:glycerophospholipid catabolic process"/>
    <property type="evidence" value="ECO:0007669"/>
    <property type="project" value="TreeGrafter"/>
</dbReference>
<feature type="transmembrane region" description="Helical" evidence="2">
    <location>
        <begin position="669"/>
        <end position="692"/>
    </location>
</feature>
<dbReference type="PANTHER" id="PTHR10728:SF40">
    <property type="entry name" value="PATATIN FAMILY PROTEIN"/>
    <property type="match status" value="1"/>
</dbReference>
<feature type="transmembrane region" description="Helical" evidence="2">
    <location>
        <begin position="492"/>
        <end position="512"/>
    </location>
</feature>
<keyword evidence="4" id="KW-1185">Reference proteome</keyword>
<feature type="transmembrane region" description="Helical" evidence="2">
    <location>
        <begin position="940"/>
        <end position="963"/>
    </location>
</feature>
<evidence type="ECO:0000256" key="1">
    <source>
        <dbReference type="SAM" id="MobiDB-lite"/>
    </source>
</evidence>
<feature type="transmembrane region" description="Helical" evidence="2">
    <location>
        <begin position="712"/>
        <end position="730"/>
    </location>
</feature>
<protein>
    <recommendedName>
        <fullName evidence="5">Patatin-like phospholipase</fullName>
    </recommendedName>
</protein>
<dbReference type="InterPro" id="IPR016035">
    <property type="entry name" value="Acyl_Trfase/lysoPLipase"/>
</dbReference>
<name>A0A3R9PU73_9BACT</name>
<evidence type="ECO:0000256" key="2">
    <source>
        <dbReference type="SAM" id="Phobius"/>
    </source>
</evidence>
<keyword evidence="2" id="KW-0472">Membrane</keyword>
<feature type="transmembrane region" description="Helical" evidence="2">
    <location>
        <begin position="519"/>
        <end position="550"/>
    </location>
</feature>
<dbReference type="GO" id="GO:0005829">
    <property type="term" value="C:cytosol"/>
    <property type="evidence" value="ECO:0007669"/>
    <property type="project" value="TreeGrafter"/>
</dbReference>
<comment type="caution">
    <text evidence="3">The sequence shown here is derived from an EMBL/GenBank/DDBJ whole genome shotgun (WGS) entry which is preliminary data.</text>
</comment>
<keyword evidence="2" id="KW-0812">Transmembrane</keyword>
<dbReference type="Proteomes" id="UP000269669">
    <property type="component" value="Unassembled WGS sequence"/>
</dbReference>
<gene>
    <name evidence="3" type="ORF">EDE15_3516</name>
</gene>
<organism evidence="3 4">
    <name type="scientific">Edaphobacter aggregans</name>
    <dbReference type="NCBI Taxonomy" id="570835"/>
    <lineage>
        <taxon>Bacteria</taxon>
        <taxon>Pseudomonadati</taxon>
        <taxon>Acidobacteriota</taxon>
        <taxon>Terriglobia</taxon>
        <taxon>Terriglobales</taxon>
        <taxon>Acidobacteriaceae</taxon>
        <taxon>Edaphobacter</taxon>
    </lineage>
</organism>
<feature type="transmembrane region" description="Helical" evidence="2">
    <location>
        <begin position="599"/>
        <end position="624"/>
    </location>
</feature>
<accession>A0A3R9PU73</accession>
<feature type="transmembrane region" description="Helical" evidence="2">
    <location>
        <begin position="357"/>
        <end position="379"/>
    </location>
</feature>
<feature type="transmembrane region" description="Helical" evidence="2">
    <location>
        <begin position="636"/>
        <end position="657"/>
    </location>
</feature>
<dbReference type="GO" id="GO:0004623">
    <property type="term" value="F:phospholipase A2 activity"/>
    <property type="evidence" value="ECO:0007669"/>
    <property type="project" value="TreeGrafter"/>
</dbReference>
<evidence type="ECO:0000313" key="3">
    <source>
        <dbReference type="EMBL" id="RSL17964.1"/>
    </source>
</evidence>
<evidence type="ECO:0000313" key="4">
    <source>
        <dbReference type="Proteomes" id="UP000269669"/>
    </source>
</evidence>
<dbReference type="Gene3D" id="3.40.1090.10">
    <property type="entry name" value="Cytosolic phospholipase A2 catalytic domain"/>
    <property type="match status" value="2"/>
</dbReference>
<evidence type="ECO:0008006" key="5">
    <source>
        <dbReference type="Google" id="ProtNLM"/>
    </source>
</evidence>
<keyword evidence="2" id="KW-1133">Transmembrane helix</keyword>
<dbReference type="EMBL" id="RSDW01000001">
    <property type="protein sequence ID" value="RSL17964.1"/>
    <property type="molecule type" value="Genomic_DNA"/>
</dbReference>
<dbReference type="OrthoDB" id="100544at2"/>
<dbReference type="AlphaFoldDB" id="A0A3R9PU73"/>
<reference evidence="3 4" key="1">
    <citation type="submission" date="2018-12" db="EMBL/GenBank/DDBJ databases">
        <title>Sequencing of bacterial isolates from soil warming experiment in Harvard Forest, Massachusetts, USA.</title>
        <authorList>
            <person name="Deangelis K."/>
        </authorList>
    </citation>
    <scope>NUCLEOTIDE SEQUENCE [LARGE SCALE GENOMIC DNA]</scope>
    <source>
        <strain evidence="3 4">EB153</strain>
    </source>
</reference>
<proteinExistence type="predicted"/>
<feature type="region of interest" description="Disordered" evidence="1">
    <location>
        <begin position="29"/>
        <end position="55"/>
    </location>
</feature>
<dbReference type="SUPFAM" id="SSF52151">
    <property type="entry name" value="FabD/lysophospholipase-like"/>
    <property type="match status" value="1"/>
</dbReference>
<feature type="compositionally biased region" description="Basic and acidic residues" evidence="1">
    <location>
        <begin position="40"/>
        <end position="55"/>
    </location>
</feature>
<dbReference type="PANTHER" id="PTHR10728">
    <property type="entry name" value="CYTOSOLIC PHOSPHOLIPASE A2"/>
    <property type="match status" value="1"/>
</dbReference>